<dbReference type="PANTHER" id="PTHR42770:SF11">
    <property type="entry name" value="INNER MEMBRANE TRANSPORT PROTEIN YBAT"/>
    <property type="match status" value="1"/>
</dbReference>
<feature type="transmembrane region" description="Helical" evidence="6">
    <location>
        <begin position="373"/>
        <end position="396"/>
    </location>
</feature>
<proteinExistence type="predicted"/>
<dbReference type="Gene3D" id="1.20.1740.10">
    <property type="entry name" value="Amino acid/polyamine transporter I"/>
    <property type="match status" value="1"/>
</dbReference>
<feature type="transmembrane region" description="Helical" evidence="6">
    <location>
        <begin position="105"/>
        <end position="129"/>
    </location>
</feature>
<gene>
    <name evidence="7" type="ORF">VF724_09780</name>
</gene>
<accession>A0ABU5ZHG6</accession>
<evidence type="ECO:0000256" key="3">
    <source>
        <dbReference type="ARBA" id="ARBA00022692"/>
    </source>
</evidence>
<dbReference type="Pfam" id="PF13520">
    <property type="entry name" value="AA_permease_2"/>
    <property type="match status" value="1"/>
</dbReference>
<evidence type="ECO:0000256" key="5">
    <source>
        <dbReference type="ARBA" id="ARBA00023136"/>
    </source>
</evidence>
<feature type="transmembrane region" description="Helical" evidence="6">
    <location>
        <begin position="250"/>
        <end position="271"/>
    </location>
</feature>
<evidence type="ECO:0000256" key="6">
    <source>
        <dbReference type="SAM" id="Phobius"/>
    </source>
</evidence>
<keyword evidence="2" id="KW-1003">Cell membrane</keyword>
<comment type="subcellular location">
    <subcellularLocation>
        <location evidence="1">Cell membrane</location>
        <topology evidence="1">Multi-pass membrane protein</topology>
    </subcellularLocation>
</comment>
<sequence length="466" mass="49624">MGFSEFLGYDKKGEITELPTTLNKGRLGTKDVTMSALGFNAPAWVAASSMGILYSIVGHAAPLAIMIAYFFPMLVIAFTMIYLTRHAPSAAGAFTFTEKYIHPSVATVLGWSYVINCLAVAAMTAVIGAEYIQALIPGVSGVFSAKIIGTLMLLIFLAISLRGITITAKVAATFLIFEVGIVAGLGLLGILSPHVKDVSFSSLYSVTAAGGWAAVGPGVLFGLWMLANFDSTINFIEEAKRPVRTVQRSLLLVLSIAFIVYSLAAIGWQYAVPVDKLAAIVENGEGGPIAAVANEYLPSFLSWIAIFVVITSSAAGLQISMTSGARTAYRMSVEGHMPRAISITNKHKVPWLASLLIILVAAVLVWVKPLSELLWYYDVITIALVFNYIAIPLAFIFAMFKRYSFGKALAISILPMFAILVVGYIGYTAGANAWIVGTVIVISGIALIFYGKKGSGSNIQKKTGAA</sequence>
<comment type="caution">
    <text evidence="7">The sequence shown here is derived from an EMBL/GenBank/DDBJ whole genome shotgun (WGS) entry which is preliminary data.</text>
</comment>
<evidence type="ECO:0000313" key="8">
    <source>
        <dbReference type="Proteomes" id="UP001310386"/>
    </source>
</evidence>
<dbReference type="Proteomes" id="UP001310386">
    <property type="component" value="Unassembled WGS sequence"/>
</dbReference>
<evidence type="ECO:0000256" key="4">
    <source>
        <dbReference type="ARBA" id="ARBA00022989"/>
    </source>
</evidence>
<keyword evidence="4 6" id="KW-1133">Transmembrane helix</keyword>
<feature type="transmembrane region" description="Helical" evidence="6">
    <location>
        <begin position="349"/>
        <end position="367"/>
    </location>
</feature>
<feature type="transmembrane region" description="Helical" evidence="6">
    <location>
        <begin position="36"/>
        <end position="57"/>
    </location>
</feature>
<dbReference type="EMBL" id="JAYJLD010000012">
    <property type="protein sequence ID" value="MEB3101952.1"/>
    <property type="molecule type" value="Genomic_DNA"/>
</dbReference>
<feature type="transmembrane region" description="Helical" evidence="6">
    <location>
        <begin position="203"/>
        <end position="229"/>
    </location>
</feature>
<organism evidence="7 8">
    <name type="scientific">Ferviditalea candida</name>
    <dbReference type="NCBI Taxonomy" id="3108399"/>
    <lineage>
        <taxon>Bacteria</taxon>
        <taxon>Bacillati</taxon>
        <taxon>Bacillota</taxon>
        <taxon>Bacilli</taxon>
        <taxon>Bacillales</taxon>
        <taxon>Paenibacillaceae</taxon>
        <taxon>Ferviditalea</taxon>
    </lineage>
</organism>
<dbReference type="PIRSF" id="PIRSF006060">
    <property type="entry name" value="AA_transporter"/>
    <property type="match status" value="1"/>
</dbReference>
<dbReference type="InterPro" id="IPR002293">
    <property type="entry name" value="AA/rel_permease1"/>
</dbReference>
<keyword evidence="5 6" id="KW-0472">Membrane</keyword>
<dbReference type="RefSeq" id="WP_371754073.1">
    <property type="nucleotide sequence ID" value="NZ_JAYJLD010000012.1"/>
</dbReference>
<dbReference type="PANTHER" id="PTHR42770">
    <property type="entry name" value="AMINO ACID TRANSPORTER-RELATED"/>
    <property type="match status" value="1"/>
</dbReference>
<evidence type="ECO:0000256" key="2">
    <source>
        <dbReference type="ARBA" id="ARBA00022475"/>
    </source>
</evidence>
<feature type="transmembrane region" description="Helical" evidence="6">
    <location>
        <begin position="300"/>
        <end position="321"/>
    </location>
</feature>
<keyword evidence="3 6" id="KW-0812">Transmembrane</keyword>
<feature type="transmembrane region" description="Helical" evidence="6">
    <location>
        <begin position="171"/>
        <end position="191"/>
    </location>
</feature>
<feature type="transmembrane region" description="Helical" evidence="6">
    <location>
        <begin position="63"/>
        <end position="84"/>
    </location>
</feature>
<protein>
    <submittedName>
        <fullName evidence="7">APC family permease</fullName>
    </submittedName>
</protein>
<feature type="transmembrane region" description="Helical" evidence="6">
    <location>
        <begin position="408"/>
        <end position="427"/>
    </location>
</feature>
<feature type="transmembrane region" description="Helical" evidence="6">
    <location>
        <begin position="135"/>
        <end position="159"/>
    </location>
</feature>
<feature type="transmembrane region" description="Helical" evidence="6">
    <location>
        <begin position="433"/>
        <end position="451"/>
    </location>
</feature>
<evidence type="ECO:0000256" key="1">
    <source>
        <dbReference type="ARBA" id="ARBA00004651"/>
    </source>
</evidence>
<name>A0ABU5ZHG6_9BACL</name>
<keyword evidence="8" id="KW-1185">Reference proteome</keyword>
<evidence type="ECO:0000313" key="7">
    <source>
        <dbReference type="EMBL" id="MEB3101952.1"/>
    </source>
</evidence>
<reference evidence="7" key="1">
    <citation type="submission" date="2023-12" db="EMBL/GenBank/DDBJ databases">
        <title>Fervidustalea candida gen. nov., sp. nov., a novel member of the family Paenibacillaceae isolated from a geothermal area.</title>
        <authorList>
            <person name="Li W.-J."/>
            <person name="Jiao J.-Y."/>
            <person name="Chen Y."/>
        </authorList>
    </citation>
    <scope>NUCLEOTIDE SEQUENCE</scope>
    <source>
        <strain evidence="7">SYSU GA230002</strain>
    </source>
</reference>
<dbReference type="InterPro" id="IPR050367">
    <property type="entry name" value="APC_superfamily"/>
</dbReference>